<dbReference type="SUPFAM" id="SSF81301">
    <property type="entry name" value="Nucleotidyltransferase"/>
    <property type="match status" value="1"/>
</dbReference>
<dbReference type="Gene3D" id="3.30.460.10">
    <property type="entry name" value="Beta Polymerase, domain 2"/>
    <property type="match status" value="1"/>
</dbReference>
<dbReference type="Pfam" id="PF18765">
    <property type="entry name" value="Polbeta"/>
    <property type="match status" value="1"/>
</dbReference>
<accession>A0A519BIM4</accession>
<dbReference type="GO" id="GO:0016740">
    <property type="term" value="F:transferase activity"/>
    <property type="evidence" value="ECO:0007669"/>
    <property type="project" value="UniProtKB-KW"/>
</dbReference>
<dbReference type="AlphaFoldDB" id="A0A519BIM4"/>
<evidence type="ECO:0000313" key="2">
    <source>
        <dbReference type="EMBL" id="RZD17123.1"/>
    </source>
</evidence>
<organism evidence="2 3">
    <name type="scientific">Acididesulfobacter guangdongensis</name>
    <dbReference type="NCBI Taxonomy" id="2597225"/>
    <lineage>
        <taxon>Bacteria</taxon>
        <taxon>Deltaproteobacteria</taxon>
        <taxon>Candidatus Acidulodesulfobacterales</taxon>
        <taxon>Candidatus Acididesulfobacter</taxon>
    </lineage>
</organism>
<dbReference type="InterPro" id="IPR043519">
    <property type="entry name" value="NT_sf"/>
</dbReference>
<dbReference type="InterPro" id="IPR041633">
    <property type="entry name" value="Polbeta"/>
</dbReference>
<dbReference type="EMBL" id="SGBC01000001">
    <property type="protein sequence ID" value="RZD17123.1"/>
    <property type="molecule type" value="Genomic_DNA"/>
</dbReference>
<proteinExistence type="predicted"/>
<comment type="caution">
    <text evidence="2">The sequence shown here is derived from an EMBL/GenBank/DDBJ whole genome shotgun (WGS) entry which is preliminary data.</text>
</comment>
<feature type="domain" description="Polymerase beta nucleotidyltransferase" evidence="1">
    <location>
        <begin position="41"/>
        <end position="124"/>
    </location>
</feature>
<name>A0A519BIM4_ACIG2</name>
<sequence>MKTFFSLTFQELSAYNPFGYKFHPKPEQIEILETEAKNVAKEIANGLRKNFNAKKVVLFGSLATMEFIEGSDIDIAVRGIPYDDFFKAVTFASGFSKKFKVDLVDAKDASDSLLDSIKRDGIEI</sequence>
<gene>
    <name evidence="2" type="ORF">EVJ46_02515</name>
</gene>
<keyword evidence="2" id="KW-0808">Transferase</keyword>
<dbReference type="CDD" id="cd05403">
    <property type="entry name" value="NT_KNTase_like"/>
    <property type="match status" value="1"/>
</dbReference>
<protein>
    <submittedName>
        <fullName evidence="2">Nucleotidyltransferase domain-containing protein</fullName>
    </submittedName>
</protein>
<evidence type="ECO:0000259" key="1">
    <source>
        <dbReference type="Pfam" id="PF18765"/>
    </source>
</evidence>
<reference evidence="2 3" key="1">
    <citation type="journal article" date="2019" name="ISME J.">
        <title>Insights into ecological role of a new deltaproteobacterial order Candidatus Acidulodesulfobacterales by metagenomics and metatranscriptomics.</title>
        <authorList>
            <person name="Tan S."/>
            <person name="Liu J."/>
            <person name="Fang Y."/>
            <person name="Hedlund B.P."/>
            <person name="Lian Z.H."/>
            <person name="Huang L.Y."/>
            <person name="Li J.T."/>
            <person name="Huang L.N."/>
            <person name="Li W.J."/>
            <person name="Jiang H.C."/>
            <person name="Dong H.L."/>
            <person name="Shu W.S."/>
        </authorList>
    </citation>
    <scope>NUCLEOTIDE SEQUENCE [LARGE SCALE GENOMIC DNA]</scope>
    <source>
        <strain evidence="2">AP2</strain>
    </source>
</reference>
<evidence type="ECO:0000313" key="3">
    <source>
        <dbReference type="Proteomes" id="UP000316562"/>
    </source>
</evidence>
<dbReference type="Proteomes" id="UP000316562">
    <property type="component" value="Unassembled WGS sequence"/>
</dbReference>